<dbReference type="PANTHER" id="PTHR42794">
    <property type="entry name" value="HEMIN IMPORT ATP-BINDING PROTEIN HMUV"/>
    <property type="match status" value="1"/>
</dbReference>
<dbReference type="FunFam" id="3.40.50.300:FF:000134">
    <property type="entry name" value="Iron-enterobactin ABC transporter ATP-binding protein"/>
    <property type="match status" value="1"/>
</dbReference>
<dbReference type="RefSeq" id="WP_210680776.1">
    <property type="nucleotide sequence ID" value="NZ_JAGMWN010000001.1"/>
</dbReference>
<evidence type="ECO:0000256" key="6">
    <source>
        <dbReference type="ARBA" id="ARBA00037066"/>
    </source>
</evidence>
<dbReference type="GO" id="GO:0005524">
    <property type="term" value="F:ATP binding"/>
    <property type="evidence" value="ECO:0007669"/>
    <property type="project" value="UniProtKB-KW"/>
</dbReference>
<evidence type="ECO:0000313" key="8">
    <source>
        <dbReference type="EMBL" id="MBP5856241.1"/>
    </source>
</evidence>
<accession>A0A8J7V1L9</accession>
<dbReference type="PANTHER" id="PTHR42794:SF1">
    <property type="entry name" value="HEMIN IMPORT ATP-BINDING PROTEIN HMUV"/>
    <property type="match status" value="1"/>
</dbReference>
<dbReference type="AlphaFoldDB" id="A0A8J7V1L9"/>
<comment type="caution">
    <text evidence="8">The sequence shown here is derived from an EMBL/GenBank/DDBJ whole genome shotgun (WGS) entry which is preliminary data.</text>
</comment>
<evidence type="ECO:0000256" key="3">
    <source>
        <dbReference type="ARBA" id="ARBA00022741"/>
    </source>
</evidence>
<keyword evidence="3" id="KW-0547">Nucleotide-binding</keyword>
<dbReference type="InterPro" id="IPR003439">
    <property type="entry name" value="ABC_transporter-like_ATP-bd"/>
</dbReference>
<evidence type="ECO:0000313" key="9">
    <source>
        <dbReference type="Proteomes" id="UP000672602"/>
    </source>
</evidence>
<dbReference type="Proteomes" id="UP000672602">
    <property type="component" value="Unassembled WGS sequence"/>
</dbReference>
<evidence type="ECO:0000259" key="7">
    <source>
        <dbReference type="PROSITE" id="PS50893"/>
    </source>
</evidence>
<dbReference type="CDD" id="cd03214">
    <property type="entry name" value="ABC_Iron-Siderophores_B12_Hemin"/>
    <property type="match status" value="1"/>
</dbReference>
<keyword evidence="2" id="KW-0813">Transport</keyword>
<gene>
    <name evidence="8" type="ORF">KAJ83_04415</name>
</gene>
<evidence type="ECO:0000256" key="5">
    <source>
        <dbReference type="ARBA" id="ARBA00022967"/>
    </source>
</evidence>
<reference evidence="8" key="1">
    <citation type="submission" date="2021-04" db="EMBL/GenBank/DDBJ databases">
        <authorList>
            <person name="Zhang D.-C."/>
        </authorList>
    </citation>
    <scope>NUCLEOTIDE SEQUENCE</scope>
    <source>
        <strain evidence="8">CGMCC 1.15697</strain>
    </source>
</reference>
<proteinExistence type="inferred from homology"/>
<feature type="domain" description="ABC transporter" evidence="7">
    <location>
        <begin position="9"/>
        <end position="245"/>
    </location>
</feature>
<protein>
    <submittedName>
        <fullName evidence="8">ABC transporter ATP-binding protein</fullName>
    </submittedName>
</protein>
<evidence type="ECO:0000256" key="2">
    <source>
        <dbReference type="ARBA" id="ARBA00022448"/>
    </source>
</evidence>
<dbReference type="GO" id="GO:0016887">
    <property type="term" value="F:ATP hydrolysis activity"/>
    <property type="evidence" value="ECO:0007669"/>
    <property type="project" value="InterPro"/>
</dbReference>
<sequence>MNEAPSIPLLADAVHVDRGTRRVLSGVSVSAGRGEVLGLIGPNGAGKTTLLRALLGLQPLAAGRIAIAERALEHWPRAALGRQIAYLPQAGGEAWPVRVERFVTLGRLPHLEPWRGPSRRDREIVAEAMAATDVARFAHRPVTALSGGERTRVHLARTLAVGAPILLVDEPVTGLDPYHQLQVMEMLRDQARERDRTVVVVLHDLTLAHRFCDRLALLAHGRIAAHGPPGAVLRPDIIGDVYHVSLFQGADGAVTLPWTRITDDTRGETAA</sequence>
<dbReference type="SMART" id="SM00382">
    <property type="entry name" value="AAA"/>
    <property type="match status" value="1"/>
</dbReference>
<keyword evidence="9" id="KW-1185">Reference proteome</keyword>
<evidence type="ECO:0000256" key="1">
    <source>
        <dbReference type="ARBA" id="ARBA00005417"/>
    </source>
</evidence>
<comment type="similarity">
    <text evidence="1">Belongs to the ABC transporter superfamily.</text>
</comment>
<keyword evidence="5" id="KW-1278">Translocase</keyword>
<dbReference type="InterPro" id="IPR003593">
    <property type="entry name" value="AAA+_ATPase"/>
</dbReference>
<comment type="function">
    <text evidence="6">Part of the ABC transporter complex HmuTUV involved in hemin import. Responsible for energy coupling to the transport system.</text>
</comment>
<dbReference type="PROSITE" id="PS50893">
    <property type="entry name" value="ABC_TRANSPORTER_2"/>
    <property type="match status" value="1"/>
</dbReference>
<dbReference type="Gene3D" id="3.40.50.300">
    <property type="entry name" value="P-loop containing nucleotide triphosphate hydrolases"/>
    <property type="match status" value="1"/>
</dbReference>
<evidence type="ECO:0000256" key="4">
    <source>
        <dbReference type="ARBA" id="ARBA00022840"/>
    </source>
</evidence>
<dbReference type="SUPFAM" id="SSF52540">
    <property type="entry name" value="P-loop containing nucleoside triphosphate hydrolases"/>
    <property type="match status" value="1"/>
</dbReference>
<name>A0A8J7V1L9_9PROT</name>
<keyword evidence="4 8" id="KW-0067">ATP-binding</keyword>
<dbReference type="InterPro" id="IPR027417">
    <property type="entry name" value="P-loop_NTPase"/>
</dbReference>
<dbReference type="Pfam" id="PF00005">
    <property type="entry name" value="ABC_tran"/>
    <property type="match status" value="1"/>
</dbReference>
<dbReference type="EMBL" id="JAGMWN010000001">
    <property type="protein sequence ID" value="MBP5856241.1"/>
    <property type="molecule type" value="Genomic_DNA"/>
</dbReference>
<organism evidence="8 9">
    <name type="scientific">Marivibrio halodurans</name>
    <dbReference type="NCBI Taxonomy" id="2039722"/>
    <lineage>
        <taxon>Bacteria</taxon>
        <taxon>Pseudomonadati</taxon>
        <taxon>Pseudomonadota</taxon>
        <taxon>Alphaproteobacteria</taxon>
        <taxon>Rhodospirillales</taxon>
        <taxon>Rhodospirillaceae</taxon>
        <taxon>Marivibrio</taxon>
    </lineage>
</organism>